<feature type="compositionally biased region" description="Low complexity" evidence="1">
    <location>
        <begin position="118"/>
        <end position="127"/>
    </location>
</feature>
<evidence type="ECO:0000259" key="2">
    <source>
        <dbReference type="Pfam" id="PF13340"/>
    </source>
</evidence>
<gene>
    <name evidence="3" type="ORF">CNQ36_19085</name>
</gene>
<keyword evidence="4" id="KW-1185">Reference proteome</keyword>
<proteinExistence type="predicted"/>
<feature type="domain" description="Insertion element IS402-like" evidence="2">
    <location>
        <begin position="13"/>
        <end position="90"/>
    </location>
</feature>
<evidence type="ECO:0000313" key="4">
    <source>
        <dbReference type="Proteomes" id="UP000282170"/>
    </source>
</evidence>
<dbReference type="Proteomes" id="UP000282170">
    <property type="component" value="Chromosome"/>
</dbReference>
<name>A0A494UUT5_9ACTN</name>
<dbReference type="InterPro" id="IPR052909">
    <property type="entry name" value="Transposase_6_like"/>
</dbReference>
<evidence type="ECO:0000256" key="1">
    <source>
        <dbReference type="SAM" id="MobiDB-lite"/>
    </source>
</evidence>
<evidence type="ECO:0000313" key="3">
    <source>
        <dbReference type="EMBL" id="AYL37325.1"/>
    </source>
</evidence>
<reference evidence="3 4" key="1">
    <citation type="submission" date="2017-09" db="EMBL/GenBank/DDBJ databases">
        <authorList>
            <person name="Zhang H."/>
            <person name="Hu S."/>
            <person name="Xu J."/>
            <person name="He Z."/>
        </authorList>
    </citation>
    <scope>NUCLEOTIDE SEQUENCE [LARGE SCALE GENOMIC DNA]</scope>
    <source>
        <strain evidence="3 4">TXX3120</strain>
    </source>
</reference>
<accession>A0A494UUT5</accession>
<dbReference type="AlphaFoldDB" id="A0A494UUT5"/>
<dbReference type="EMBL" id="CP023407">
    <property type="protein sequence ID" value="AYL37325.1"/>
    <property type="molecule type" value="Genomic_DNA"/>
</dbReference>
<organism evidence="3 4">
    <name type="scientific">Streptomyces fungicidicus</name>
    <dbReference type="NCBI Taxonomy" id="68203"/>
    <lineage>
        <taxon>Bacteria</taxon>
        <taxon>Bacillati</taxon>
        <taxon>Actinomycetota</taxon>
        <taxon>Actinomycetes</taxon>
        <taxon>Kitasatosporales</taxon>
        <taxon>Streptomycetaceae</taxon>
        <taxon>Streptomyces</taxon>
    </lineage>
</organism>
<feature type="region of interest" description="Disordered" evidence="1">
    <location>
        <begin position="118"/>
        <end position="143"/>
    </location>
</feature>
<dbReference type="PANTHER" id="PTHR46637:SF1">
    <property type="entry name" value="BLL5188 PROTEIN"/>
    <property type="match status" value="1"/>
</dbReference>
<dbReference type="InterPro" id="IPR025161">
    <property type="entry name" value="IS402-like_dom"/>
</dbReference>
<sequence length="152" mass="16205">MVGMLGDLSRRLVTDELWALTKPLLPAFAPRRQGGGTPPADERAVLTAVVYVLTSGCAWRLLPPWLGVSPATAHRRFTAWTKAGVWRGLHRAAAGGQFARPGDSDWAAAIVRAAGLRAGRGPAPARGRAPHETDPKTQNDSAIAQFGQRLIP</sequence>
<protein>
    <recommendedName>
        <fullName evidence="2">Insertion element IS402-like domain-containing protein</fullName>
    </recommendedName>
</protein>
<dbReference type="PANTHER" id="PTHR46637">
    <property type="entry name" value="TIS1421-TRANSPOSASE PROTEIN A"/>
    <property type="match status" value="1"/>
</dbReference>
<dbReference type="Pfam" id="PF13340">
    <property type="entry name" value="DUF4096"/>
    <property type="match status" value="1"/>
</dbReference>
<dbReference type="KEGG" id="sfug:CNQ36_19085"/>